<keyword evidence="1" id="KW-0378">Hydrolase</keyword>
<dbReference type="GO" id="GO:0004713">
    <property type="term" value="F:protein tyrosine kinase activity"/>
    <property type="evidence" value="ECO:0007669"/>
    <property type="project" value="TreeGrafter"/>
</dbReference>
<dbReference type="EMBL" id="CP138335">
    <property type="protein sequence ID" value="XBW08369.1"/>
    <property type="molecule type" value="Genomic_DNA"/>
</dbReference>
<dbReference type="InterPro" id="IPR023198">
    <property type="entry name" value="PGP-like_dom2"/>
</dbReference>
<dbReference type="PANTHER" id="PTHR43434">
    <property type="entry name" value="PHOSPHOGLYCOLATE PHOSPHATASE"/>
    <property type="match status" value="1"/>
</dbReference>
<gene>
    <name evidence="1" type="ORF">SAC06_02100</name>
</gene>
<dbReference type="SUPFAM" id="SSF56784">
    <property type="entry name" value="HAD-like"/>
    <property type="match status" value="1"/>
</dbReference>
<dbReference type="SFLD" id="SFLDS00003">
    <property type="entry name" value="Haloacid_Dehalogenase"/>
    <property type="match status" value="1"/>
</dbReference>
<name>A0AAU7V7W5_9ACTO</name>
<dbReference type="AlphaFoldDB" id="A0AAU7V7W5"/>
<dbReference type="GO" id="GO:0016787">
    <property type="term" value="F:hydrolase activity"/>
    <property type="evidence" value="ECO:0007669"/>
    <property type="project" value="UniProtKB-KW"/>
</dbReference>
<dbReference type="SFLD" id="SFLDG01129">
    <property type="entry name" value="C1.5:_HAD__Beta-PGM__Phosphata"/>
    <property type="match status" value="1"/>
</dbReference>
<dbReference type="Pfam" id="PF13419">
    <property type="entry name" value="HAD_2"/>
    <property type="match status" value="1"/>
</dbReference>
<dbReference type="InterPro" id="IPR023214">
    <property type="entry name" value="HAD_sf"/>
</dbReference>
<accession>A0AAU7V7W5</accession>
<dbReference type="InterPro" id="IPR050155">
    <property type="entry name" value="HAD-like_hydrolase_sf"/>
</dbReference>
<sequence length="222" mass="23669">MSHTAITQTWPTVLFDVDGTLVASGELIMECFQAALVEIGRDPLTDDQITHVVGPPLGYSFSHFAQIEPELMDEAIRVYRALYLPRFLEPPMYPGIPELVAELAEAGVRLGTATSKMETMAQAQLEYLGLAPYFDVIAGASPDPASTKSHVVADALSRLGAVGADLDRPVLVGDRHHDVEGATDNNIAVIGAGWGYGSPEEFTAPAVVAVAAQVADLRDLLL</sequence>
<dbReference type="GO" id="GO:0005829">
    <property type="term" value="C:cytosol"/>
    <property type="evidence" value="ECO:0007669"/>
    <property type="project" value="TreeGrafter"/>
</dbReference>
<organism evidence="1">
    <name type="scientific">Scrofimicrobium appendicitidis</name>
    <dbReference type="NCBI Taxonomy" id="3079930"/>
    <lineage>
        <taxon>Bacteria</taxon>
        <taxon>Bacillati</taxon>
        <taxon>Actinomycetota</taxon>
        <taxon>Actinomycetes</taxon>
        <taxon>Actinomycetales</taxon>
        <taxon>Actinomycetaceae</taxon>
        <taxon>Scrofimicrobium</taxon>
    </lineage>
</organism>
<reference evidence="1" key="1">
    <citation type="submission" date="2023-11" db="EMBL/GenBank/DDBJ databases">
        <title>Scrofimicrobium hongkongense sp. nov., isolated from a patient with peritonitis.</title>
        <authorList>
            <person name="Lao H.Y."/>
            <person name="Wong A.Y.P."/>
            <person name="Ng T.L."/>
            <person name="Wong R.Y.L."/>
            <person name="Yau M.C.Y."/>
            <person name="Lam J.Y.W."/>
            <person name="Siu G.K.H."/>
        </authorList>
    </citation>
    <scope>NUCLEOTIDE SEQUENCE</scope>
    <source>
        <strain evidence="1">R131</strain>
    </source>
</reference>
<evidence type="ECO:0000313" key="1">
    <source>
        <dbReference type="EMBL" id="XBW08369.1"/>
    </source>
</evidence>
<dbReference type="Gene3D" id="1.10.150.240">
    <property type="entry name" value="Putative phosphatase, domain 2"/>
    <property type="match status" value="1"/>
</dbReference>
<dbReference type="RefSeq" id="WP_350258568.1">
    <property type="nucleotide sequence ID" value="NZ_CP138335.1"/>
</dbReference>
<protein>
    <submittedName>
        <fullName evidence="1">HAD hydrolase-like protein</fullName>
    </submittedName>
</protein>
<dbReference type="KEGG" id="sapp:SAC06_02100"/>
<dbReference type="InterPro" id="IPR041492">
    <property type="entry name" value="HAD_2"/>
</dbReference>
<dbReference type="Gene3D" id="3.40.50.1000">
    <property type="entry name" value="HAD superfamily/HAD-like"/>
    <property type="match status" value="1"/>
</dbReference>
<dbReference type="PANTHER" id="PTHR43434:SF20">
    <property type="entry name" value="5'-NUCLEOTIDASE"/>
    <property type="match status" value="1"/>
</dbReference>
<dbReference type="InterPro" id="IPR036412">
    <property type="entry name" value="HAD-like_sf"/>
</dbReference>
<proteinExistence type="predicted"/>